<gene>
    <name evidence="2" type="ORF">QR680_006713</name>
</gene>
<feature type="compositionally biased region" description="Low complexity" evidence="1">
    <location>
        <begin position="215"/>
        <end position="236"/>
    </location>
</feature>
<name>A0AA39LXV4_9BILA</name>
<reference evidence="2" key="1">
    <citation type="submission" date="2023-06" db="EMBL/GenBank/DDBJ databases">
        <title>Genomic analysis of the entomopathogenic nematode Steinernema hermaphroditum.</title>
        <authorList>
            <person name="Schwarz E.M."/>
            <person name="Heppert J.K."/>
            <person name="Baniya A."/>
            <person name="Schwartz H.T."/>
            <person name="Tan C.-H."/>
            <person name="Antoshechkin I."/>
            <person name="Sternberg P.W."/>
            <person name="Goodrich-Blair H."/>
            <person name="Dillman A.R."/>
        </authorList>
    </citation>
    <scope>NUCLEOTIDE SEQUENCE</scope>
    <source>
        <strain evidence="2">PS9179</strain>
        <tissue evidence="2">Whole animal</tissue>
    </source>
</reference>
<keyword evidence="3" id="KW-1185">Reference proteome</keyword>
<comment type="caution">
    <text evidence="2">The sequence shown here is derived from an EMBL/GenBank/DDBJ whole genome shotgun (WGS) entry which is preliminary data.</text>
</comment>
<feature type="compositionally biased region" description="Pro residues" evidence="1">
    <location>
        <begin position="237"/>
        <end position="246"/>
    </location>
</feature>
<evidence type="ECO:0000313" key="3">
    <source>
        <dbReference type="Proteomes" id="UP001175271"/>
    </source>
</evidence>
<evidence type="ECO:0000256" key="1">
    <source>
        <dbReference type="SAM" id="MobiDB-lite"/>
    </source>
</evidence>
<feature type="compositionally biased region" description="Polar residues" evidence="1">
    <location>
        <begin position="327"/>
        <end position="359"/>
    </location>
</feature>
<dbReference type="AlphaFoldDB" id="A0AA39LXV4"/>
<protein>
    <submittedName>
        <fullName evidence="2">Uncharacterized protein</fullName>
    </submittedName>
</protein>
<proteinExistence type="predicted"/>
<organism evidence="2 3">
    <name type="scientific">Steinernema hermaphroditum</name>
    <dbReference type="NCBI Taxonomy" id="289476"/>
    <lineage>
        <taxon>Eukaryota</taxon>
        <taxon>Metazoa</taxon>
        <taxon>Ecdysozoa</taxon>
        <taxon>Nematoda</taxon>
        <taxon>Chromadorea</taxon>
        <taxon>Rhabditida</taxon>
        <taxon>Tylenchina</taxon>
        <taxon>Panagrolaimomorpha</taxon>
        <taxon>Strongyloidoidea</taxon>
        <taxon>Steinernematidae</taxon>
        <taxon>Steinernema</taxon>
    </lineage>
</organism>
<feature type="region of interest" description="Disordered" evidence="1">
    <location>
        <begin position="321"/>
        <end position="359"/>
    </location>
</feature>
<dbReference type="Proteomes" id="UP001175271">
    <property type="component" value="Unassembled WGS sequence"/>
</dbReference>
<feature type="region of interest" description="Disordered" evidence="1">
    <location>
        <begin position="215"/>
        <end position="246"/>
    </location>
</feature>
<dbReference type="EMBL" id="JAUCMV010000003">
    <property type="protein sequence ID" value="KAK0413285.1"/>
    <property type="molecule type" value="Genomic_DNA"/>
</dbReference>
<evidence type="ECO:0000313" key="2">
    <source>
        <dbReference type="EMBL" id="KAK0413285.1"/>
    </source>
</evidence>
<sequence>MEIWRDTICLDISTDPFAVNSSIAARIWFHKRYGCDKVGLESDDFGPKVIVDPACVGSIVDAVNYIYTSLKVIGESCESKKHIVAEKETVVTREDKFSFEDVKRINDIYCGGKTGCKDKMADKKRPDPFRHRNWHIKEKLELEGLRRQVSDLRRTVQQCEHVIAVQDNLLLAEELMIRRLCPQPWANVPSVTLPVMTHQFGVPAAQVLPAVLPAREQPQQPQQDQQQQQQTQQPQMPHIPMPMTPSFMPPFMMPPPPPPPPFLQPPSFADMTHEQLRAMQGNSRSALETRMRTTQNISVLLDAAMYQTAVTAQMATAQSATPAQGEASGQNPTSSSSITDLGAASSTNISDGAASSSNV</sequence>
<accession>A0AA39LXV4</accession>